<proteinExistence type="inferred from homology"/>
<evidence type="ECO:0000256" key="3">
    <source>
        <dbReference type="ARBA" id="ARBA00022723"/>
    </source>
</evidence>
<dbReference type="RefSeq" id="WP_135545776.1">
    <property type="nucleotide sequence ID" value="NZ_SPQQ01000002.1"/>
</dbReference>
<sequence length="375" mass="42561">MKLHELLKRCEDVANNPNKYVIEWKAKTGRKAIGGVAPFPPDEIIYAAGALPVTMFGGAVAPTDAYKYFPQFYCSVVTTSLQLGIQGSYRELSAVVAGCCCDGLKDFVENWKSAVEIPIIDCIYPANRKLEAARVYFTKELRQASERIQAITGHKTTDLDLQHAITLHNEHRAVMREFAEVAVDHLDIFTPTVRHNVFKSALFMDKAEHLELVRSLIDELKARPVYDFKGVRVISTGIIIDVPDILKMLEENNIAIVGDDVVQESKRYETDTPNGIDLYYQIATRWSNMEGSSLLFDVEKKRGTMLLDMLKNRKADGILYVLLKFCEIDEFDYPIMKQIFREAQVPELFLETENVYSNDQQAATRIQAFKEMVGK</sequence>
<gene>
    <name evidence="6" type="ORF">E4K67_07530</name>
</gene>
<dbReference type="InterPro" id="IPR010327">
    <property type="entry name" value="FldB/FldC_alpha/beta"/>
</dbReference>
<accession>A0A4Z0R7X0</accession>
<dbReference type="GO" id="GO:0016836">
    <property type="term" value="F:hydro-lyase activity"/>
    <property type="evidence" value="ECO:0007669"/>
    <property type="project" value="UniProtKB-ARBA"/>
</dbReference>
<dbReference type="OrthoDB" id="355459at2"/>
<dbReference type="Proteomes" id="UP000298460">
    <property type="component" value="Unassembled WGS sequence"/>
</dbReference>
<keyword evidence="3" id="KW-0479">Metal-binding</keyword>
<comment type="similarity">
    <text evidence="2">Belongs to the FldB/FldC dehydratase alpha/beta subunit family.</text>
</comment>
<dbReference type="Gene3D" id="3.40.50.11890">
    <property type="match status" value="1"/>
</dbReference>
<evidence type="ECO:0000313" key="6">
    <source>
        <dbReference type="EMBL" id="TGE39281.1"/>
    </source>
</evidence>
<keyword evidence="5" id="KW-0411">Iron-sulfur</keyword>
<dbReference type="PANTHER" id="PTHR30548">
    <property type="entry name" value="2-HYDROXYGLUTARYL-COA DEHYDRATASE, D-COMPONENT-RELATED"/>
    <property type="match status" value="1"/>
</dbReference>
<dbReference type="PANTHER" id="PTHR30548:SF5">
    <property type="entry name" value="SUBUNIT OF OXYGEN-SENSITIVE 2-HYDROXYISOCAPROYL-COA DEHYDRATASE"/>
    <property type="match status" value="1"/>
</dbReference>
<protein>
    <submittedName>
        <fullName evidence="6">2-hydroxyacyl-CoA dehydratase</fullName>
    </submittedName>
</protein>
<evidence type="ECO:0000256" key="1">
    <source>
        <dbReference type="ARBA" id="ARBA00001966"/>
    </source>
</evidence>
<dbReference type="Gene3D" id="1.20.1270.370">
    <property type="match status" value="1"/>
</dbReference>
<dbReference type="Gene3D" id="3.40.50.11900">
    <property type="match status" value="1"/>
</dbReference>
<organism evidence="6 7">
    <name type="scientific">Desulfosporosinus fructosivorans</name>
    <dbReference type="NCBI Taxonomy" id="2018669"/>
    <lineage>
        <taxon>Bacteria</taxon>
        <taxon>Bacillati</taxon>
        <taxon>Bacillota</taxon>
        <taxon>Clostridia</taxon>
        <taxon>Eubacteriales</taxon>
        <taxon>Desulfitobacteriaceae</taxon>
        <taxon>Desulfosporosinus</taxon>
    </lineage>
</organism>
<dbReference type="AlphaFoldDB" id="A0A4Z0R7X0"/>
<dbReference type="EMBL" id="SPQQ01000002">
    <property type="protein sequence ID" value="TGE39281.1"/>
    <property type="molecule type" value="Genomic_DNA"/>
</dbReference>
<evidence type="ECO:0000256" key="2">
    <source>
        <dbReference type="ARBA" id="ARBA00005806"/>
    </source>
</evidence>
<keyword evidence="4" id="KW-0408">Iron</keyword>
<reference evidence="6 7" key="1">
    <citation type="submission" date="2019-03" db="EMBL/GenBank/DDBJ databases">
        <title>Draft Genome Sequence of Desulfosporosinus fructosivorans Strain 63.6F, Isolated from Marine Sediment in the Baltic Sea.</title>
        <authorList>
            <person name="Hausmann B."/>
            <person name="Vandieken V."/>
            <person name="Pjevac P."/>
            <person name="Schreck K."/>
            <person name="Herbold C.W."/>
            <person name="Loy A."/>
        </authorList>
    </citation>
    <scope>NUCLEOTIDE SEQUENCE [LARGE SCALE GENOMIC DNA]</scope>
    <source>
        <strain evidence="6 7">63.6F</strain>
    </source>
</reference>
<evidence type="ECO:0000256" key="5">
    <source>
        <dbReference type="ARBA" id="ARBA00023014"/>
    </source>
</evidence>
<keyword evidence="7" id="KW-1185">Reference proteome</keyword>
<evidence type="ECO:0000313" key="7">
    <source>
        <dbReference type="Proteomes" id="UP000298460"/>
    </source>
</evidence>
<dbReference type="GO" id="GO:0051536">
    <property type="term" value="F:iron-sulfur cluster binding"/>
    <property type="evidence" value="ECO:0007669"/>
    <property type="project" value="UniProtKB-KW"/>
</dbReference>
<name>A0A4Z0R7X0_9FIRM</name>
<comment type="caution">
    <text evidence="6">The sequence shown here is derived from an EMBL/GenBank/DDBJ whole genome shotgun (WGS) entry which is preliminary data.</text>
</comment>
<dbReference type="GO" id="GO:0046872">
    <property type="term" value="F:metal ion binding"/>
    <property type="evidence" value="ECO:0007669"/>
    <property type="project" value="UniProtKB-KW"/>
</dbReference>
<evidence type="ECO:0000256" key="4">
    <source>
        <dbReference type="ARBA" id="ARBA00023004"/>
    </source>
</evidence>
<comment type="cofactor">
    <cofactor evidence="1">
        <name>[4Fe-4S] cluster</name>
        <dbReference type="ChEBI" id="CHEBI:49883"/>
    </cofactor>
</comment>
<dbReference type="Pfam" id="PF06050">
    <property type="entry name" value="HGD-D"/>
    <property type="match status" value="1"/>
</dbReference>